<organism evidence="2 3">
    <name type="scientific">Alligator mississippiensis</name>
    <name type="common">American alligator</name>
    <dbReference type="NCBI Taxonomy" id="8496"/>
    <lineage>
        <taxon>Eukaryota</taxon>
        <taxon>Metazoa</taxon>
        <taxon>Chordata</taxon>
        <taxon>Craniata</taxon>
        <taxon>Vertebrata</taxon>
        <taxon>Euteleostomi</taxon>
        <taxon>Archelosauria</taxon>
        <taxon>Archosauria</taxon>
        <taxon>Crocodylia</taxon>
        <taxon>Alligatoridae</taxon>
        <taxon>Alligatorinae</taxon>
        <taxon>Alligator</taxon>
    </lineage>
</organism>
<keyword evidence="3" id="KW-1185">Reference proteome</keyword>
<gene>
    <name evidence="2" type="ORF">Y1Q_0016751</name>
</gene>
<accession>A0A151P5V5</accession>
<dbReference type="Proteomes" id="UP000050525">
    <property type="component" value="Unassembled WGS sequence"/>
</dbReference>
<name>A0A151P5V5_ALLMI</name>
<comment type="caution">
    <text evidence="2">The sequence shown here is derived from an EMBL/GenBank/DDBJ whole genome shotgun (WGS) entry which is preliminary data.</text>
</comment>
<evidence type="ECO:0000313" key="2">
    <source>
        <dbReference type="EMBL" id="KYO44442.1"/>
    </source>
</evidence>
<evidence type="ECO:0000313" key="3">
    <source>
        <dbReference type="Proteomes" id="UP000050525"/>
    </source>
</evidence>
<proteinExistence type="predicted"/>
<feature type="region of interest" description="Disordered" evidence="1">
    <location>
        <begin position="1"/>
        <end position="32"/>
    </location>
</feature>
<sequence length="93" mass="10146">MPVPLERPYVRDSFPPLTGVEDRVSSRSTYAQPEELCSLPDTQEGASCLGRARHQGLWQGKPYSPLLSLQQVGVYKPGSLAQETSVSVSTTLL</sequence>
<evidence type="ECO:0000256" key="1">
    <source>
        <dbReference type="SAM" id="MobiDB-lite"/>
    </source>
</evidence>
<dbReference type="AlphaFoldDB" id="A0A151P5V5"/>
<reference evidence="2 3" key="1">
    <citation type="journal article" date="2012" name="Genome Biol.">
        <title>Sequencing three crocodilian genomes to illuminate the evolution of archosaurs and amniotes.</title>
        <authorList>
            <person name="St John J.A."/>
            <person name="Braun E.L."/>
            <person name="Isberg S.R."/>
            <person name="Miles L.G."/>
            <person name="Chong A.Y."/>
            <person name="Gongora J."/>
            <person name="Dalzell P."/>
            <person name="Moran C."/>
            <person name="Bed'hom B."/>
            <person name="Abzhanov A."/>
            <person name="Burgess S.C."/>
            <person name="Cooksey A.M."/>
            <person name="Castoe T.A."/>
            <person name="Crawford N.G."/>
            <person name="Densmore L.D."/>
            <person name="Drew J.C."/>
            <person name="Edwards S.V."/>
            <person name="Faircloth B.C."/>
            <person name="Fujita M.K."/>
            <person name="Greenwold M.J."/>
            <person name="Hoffmann F.G."/>
            <person name="Howard J.M."/>
            <person name="Iguchi T."/>
            <person name="Janes D.E."/>
            <person name="Khan S.Y."/>
            <person name="Kohno S."/>
            <person name="de Koning A.J."/>
            <person name="Lance S.L."/>
            <person name="McCarthy F.M."/>
            <person name="McCormack J.E."/>
            <person name="Merchant M.E."/>
            <person name="Peterson D.G."/>
            <person name="Pollock D.D."/>
            <person name="Pourmand N."/>
            <person name="Raney B.J."/>
            <person name="Roessler K.A."/>
            <person name="Sanford J.R."/>
            <person name="Sawyer R.H."/>
            <person name="Schmidt C.J."/>
            <person name="Triplett E.W."/>
            <person name="Tuberville T.D."/>
            <person name="Venegas-Anaya M."/>
            <person name="Howard J.T."/>
            <person name="Jarvis E.D."/>
            <person name="Guillette L.J.Jr."/>
            <person name="Glenn T.C."/>
            <person name="Green R.E."/>
            <person name="Ray D.A."/>
        </authorList>
    </citation>
    <scope>NUCLEOTIDE SEQUENCE [LARGE SCALE GENOMIC DNA]</scope>
    <source>
        <strain evidence="2">KSC_2009_1</strain>
    </source>
</reference>
<protein>
    <submittedName>
        <fullName evidence="2">Uncharacterized protein</fullName>
    </submittedName>
</protein>
<dbReference type="EMBL" id="AKHW03000764">
    <property type="protein sequence ID" value="KYO44442.1"/>
    <property type="molecule type" value="Genomic_DNA"/>
</dbReference>